<feature type="transmembrane region" description="Helical" evidence="9">
    <location>
        <begin position="31"/>
        <end position="53"/>
    </location>
</feature>
<evidence type="ECO:0000259" key="11">
    <source>
        <dbReference type="PROSITE" id="PS50929"/>
    </source>
</evidence>
<dbReference type="InterPro" id="IPR017871">
    <property type="entry name" value="ABC_transporter-like_CS"/>
</dbReference>
<dbReference type="SMART" id="SM00382">
    <property type="entry name" value="AAA"/>
    <property type="match status" value="1"/>
</dbReference>
<dbReference type="Pfam" id="PF00664">
    <property type="entry name" value="ABC_membrane"/>
    <property type="match status" value="1"/>
</dbReference>
<dbReference type="GO" id="GO:0005524">
    <property type="term" value="F:ATP binding"/>
    <property type="evidence" value="ECO:0007669"/>
    <property type="project" value="UniProtKB-KW"/>
</dbReference>
<feature type="domain" description="ABC transporter" evidence="10">
    <location>
        <begin position="345"/>
        <end position="580"/>
    </location>
</feature>
<evidence type="ECO:0000256" key="6">
    <source>
        <dbReference type="ARBA" id="ARBA00022840"/>
    </source>
</evidence>
<dbReference type="Gene3D" id="3.40.50.300">
    <property type="entry name" value="P-loop containing nucleotide triphosphate hydrolases"/>
    <property type="match status" value="1"/>
</dbReference>
<comment type="caution">
    <text evidence="12">The sequence shown here is derived from an EMBL/GenBank/DDBJ whole genome shotgun (WGS) entry which is preliminary data.</text>
</comment>
<reference evidence="12" key="1">
    <citation type="submission" date="2020-02" db="EMBL/GenBank/DDBJ databases">
        <authorList>
            <person name="Shen X.-R."/>
            <person name="Zhang Y.-X."/>
        </authorList>
    </citation>
    <scope>NUCLEOTIDE SEQUENCE</scope>
    <source>
        <strain evidence="12">SYP-B3998</strain>
    </source>
</reference>
<dbReference type="InterPro" id="IPR027417">
    <property type="entry name" value="P-loop_NTPase"/>
</dbReference>
<feature type="transmembrane region" description="Helical" evidence="9">
    <location>
        <begin position="281"/>
        <end position="301"/>
    </location>
</feature>
<dbReference type="SUPFAM" id="SSF90123">
    <property type="entry name" value="ABC transporter transmembrane region"/>
    <property type="match status" value="1"/>
</dbReference>
<dbReference type="FunFam" id="1.20.1560.10:FF:000011">
    <property type="entry name" value="Multidrug ABC transporter ATP-binding protein"/>
    <property type="match status" value="1"/>
</dbReference>
<keyword evidence="3" id="KW-1003">Cell membrane</keyword>
<dbReference type="GO" id="GO:0016887">
    <property type="term" value="F:ATP hydrolysis activity"/>
    <property type="evidence" value="ECO:0007669"/>
    <property type="project" value="InterPro"/>
</dbReference>
<dbReference type="PROSITE" id="PS00211">
    <property type="entry name" value="ABC_TRANSPORTER_1"/>
    <property type="match status" value="1"/>
</dbReference>
<evidence type="ECO:0000313" key="12">
    <source>
        <dbReference type="EMBL" id="NEW07476.1"/>
    </source>
</evidence>
<dbReference type="InterPro" id="IPR003439">
    <property type="entry name" value="ABC_transporter-like_ATP-bd"/>
</dbReference>
<dbReference type="PROSITE" id="PS50929">
    <property type="entry name" value="ABC_TM1F"/>
    <property type="match status" value="1"/>
</dbReference>
<evidence type="ECO:0000256" key="8">
    <source>
        <dbReference type="ARBA" id="ARBA00023136"/>
    </source>
</evidence>
<gene>
    <name evidence="12" type="ORF">GK047_15835</name>
</gene>
<organism evidence="12">
    <name type="scientific">Paenibacillus sp. SYP-B3998</name>
    <dbReference type="NCBI Taxonomy" id="2678564"/>
    <lineage>
        <taxon>Bacteria</taxon>
        <taxon>Bacillati</taxon>
        <taxon>Bacillota</taxon>
        <taxon>Bacilli</taxon>
        <taxon>Bacillales</taxon>
        <taxon>Paenibacillaceae</taxon>
        <taxon>Paenibacillus</taxon>
    </lineage>
</organism>
<keyword evidence="7 9" id="KW-1133">Transmembrane helix</keyword>
<dbReference type="RefSeq" id="WP_163948504.1">
    <property type="nucleotide sequence ID" value="NZ_JAAIKC010000005.1"/>
</dbReference>
<evidence type="ECO:0000256" key="2">
    <source>
        <dbReference type="ARBA" id="ARBA00022448"/>
    </source>
</evidence>
<feature type="transmembrane region" description="Helical" evidence="9">
    <location>
        <begin position="252"/>
        <end position="275"/>
    </location>
</feature>
<dbReference type="CDD" id="cd18551">
    <property type="entry name" value="ABC_6TM_LmrA_like"/>
    <property type="match status" value="1"/>
</dbReference>
<dbReference type="InterPro" id="IPR003593">
    <property type="entry name" value="AAA+_ATPase"/>
</dbReference>
<keyword evidence="6 12" id="KW-0067">ATP-binding</keyword>
<feature type="transmembrane region" description="Helical" evidence="9">
    <location>
        <begin position="148"/>
        <end position="166"/>
    </location>
</feature>
<dbReference type="GO" id="GO:0015421">
    <property type="term" value="F:ABC-type oligopeptide transporter activity"/>
    <property type="evidence" value="ECO:0007669"/>
    <property type="project" value="TreeGrafter"/>
</dbReference>
<keyword evidence="2" id="KW-0813">Transport</keyword>
<dbReference type="PANTHER" id="PTHR43394:SF1">
    <property type="entry name" value="ATP-BINDING CASSETTE SUB-FAMILY B MEMBER 10, MITOCHONDRIAL"/>
    <property type="match status" value="1"/>
</dbReference>
<dbReference type="SUPFAM" id="SSF52540">
    <property type="entry name" value="P-loop containing nucleoside triphosphate hydrolases"/>
    <property type="match status" value="1"/>
</dbReference>
<feature type="domain" description="ABC transmembrane type-1" evidence="11">
    <location>
        <begin position="35"/>
        <end position="313"/>
    </location>
</feature>
<dbReference type="InterPro" id="IPR036640">
    <property type="entry name" value="ABC1_TM_sf"/>
</dbReference>
<keyword evidence="4 9" id="KW-0812">Transmembrane</keyword>
<evidence type="ECO:0000256" key="3">
    <source>
        <dbReference type="ARBA" id="ARBA00022475"/>
    </source>
</evidence>
<evidence type="ECO:0000259" key="10">
    <source>
        <dbReference type="PROSITE" id="PS50893"/>
    </source>
</evidence>
<evidence type="ECO:0000256" key="7">
    <source>
        <dbReference type="ARBA" id="ARBA00022989"/>
    </source>
</evidence>
<feature type="transmembrane region" description="Helical" evidence="9">
    <location>
        <begin position="172"/>
        <end position="189"/>
    </location>
</feature>
<dbReference type="PANTHER" id="PTHR43394">
    <property type="entry name" value="ATP-DEPENDENT PERMEASE MDL1, MITOCHONDRIAL"/>
    <property type="match status" value="1"/>
</dbReference>
<dbReference type="EMBL" id="JAAIKC010000005">
    <property type="protein sequence ID" value="NEW07476.1"/>
    <property type="molecule type" value="Genomic_DNA"/>
</dbReference>
<dbReference type="Pfam" id="PF00005">
    <property type="entry name" value="ABC_tran"/>
    <property type="match status" value="1"/>
</dbReference>
<keyword evidence="5" id="KW-0547">Nucleotide-binding</keyword>
<evidence type="ECO:0000256" key="4">
    <source>
        <dbReference type="ARBA" id="ARBA00022692"/>
    </source>
</evidence>
<name>A0A6G3ZZ31_9BACL</name>
<comment type="subcellular location">
    <subcellularLocation>
        <location evidence="1">Cell membrane</location>
        <topology evidence="1">Multi-pass membrane protein</topology>
    </subcellularLocation>
</comment>
<dbReference type="GO" id="GO:0005886">
    <property type="term" value="C:plasma membrane"/>
    <property type="evidence" value="ECO:0007669"/>
    <property type="project" value="UniProtKB-SubCell"/>
</dbReference>
<dbReference type="InterPro" id="IPR039421">
    <property type="entry name" value="Type_1_exporter"/>
</dbReference>
<accession>A0A6G3ZZ31</accession>
<proteinExistence type="predicted"/>
<evidence type="ECO:0000256" key="9">
    <source>
        <dbReference type="SAM" id="Phobius"/>
    </source>
</evidence>
<keyword evidence="8 9" id="KW-0472">Membrane</keyword>
<dbReference type="PROSITE" id="PS50893">
    <property type="entry name" value="ABC_TRANSPORTER_2"/>
    <property type="match status" value="1"/>
</dbReference>
<sequence length="606" mass="66677">MTMATSPKGTKNKGNWRAFVRLLVEANPPKLVLSIALGLSLISTLVGLVIPLFTKNVVDSFSVSSLSWGQVSGMAIAFVAQAIAAGISVYLLNYAGQHVVAGIRDRLWKKLLVLPVSYYDNHQTGDTISRMTNDTAVIKGLIAEHMSGFITGIISIVGSIVVLLYMDWKMTLIMFSVFPLAFLILFPLGRQMYKVSRGMQDETASFTSVLNRVLSEIRLVKAANAESGEYQEGSSGIQKLFQFGLKEGKIQALMAPLISFVMLMLLVVLFGYGGMRVSSGAISAGQLVAFMLYLFQIVMPITQITQFFNQMQKAMGATDTILNVLDYEEENPHAGDSVKDASQSIHLDQVRFSYKEGEPVLKNVSFTMEAGKVTAIVGPSGSGKTTLFSLVERFYQPQEGSIKLGDDPIERFSLLSWRSQIGYVSQESPLIAGTIRDNICYGMQREVSQEELKRASQMAYADAFIEDLPDKYDTEVGERGIKLSGGQRQRIAIARALLRNPKILMLDEATSSLDSKSEVVVQQALQNLMQGRTTLVIAHRLSTVVDADQIVFLDKGKVTGTGTHQELLDTHAMYREFATQQLRLQDQPLQAEASQADLPAYSKVRA</sequence>
<dbReference type="Gene3D" id="1.20.1560.10">
    <property type="entry name" value="ABC transporter type 1, transmembrane domain"/>
    <property type="match status" value="1"/>
</dbReference>
<dbReference type="FunFam" id="3.40.50.300:FF:000221">
    <property type="entry name" value="Multidrug ABC transporter ATP-binding protein"/>
    <property type="match status" value="1"/>
</dbReference>
<evidence type="ECO:0000256" key="5">
    <source>
        <dbReference type="ARBA" id="ARBA00022741"/>
    </source>
</evidence>
<protein>
    <submittedName>
        <fullName evidence="12">ABC transporter ATP-binding protein</fullName>
    </submittedName>
</protein>
<dbReference type="InterPro" id="IPR011527">
    <property type="entry name" value="ABC1_TM_dom"/>
</dbReference>
<feature type="transmembrane region" description="Helical" evidence="9">
    <location>
        <begin position="73"/>
        <end position="96"/>
    </location>
</feature>
<evidence type="ECO:0000256" key="1">
    <source>
        <dbReference type="ARBA" id="ARBA00004651"/>
    </source>
</evidence>
<dbReference type="AlphaFoldDB" id="A0A6G3ZZ31"/>